<dbReference type="EMBL" id="RBWV01000009">
    <property type="protein sequence ID" value="RKS80457.1"/>
    <property type="molecule type" value="Genomic_DNA"/>
</dbReference>
<dbReference type="Proteomes" id="UP000281955">
    <property type="component" value="Unassembled WGS sequence"/>
</dbReference>
<evidence type="ECO:0000256" key="1">
    <source>
        <dbReference type="SAM" id="Phobius"/>
    </source>
</evidence>
<feature type="transmembrane region" description="Helical" evidence="1">
    <location>
        <begin position="110"/>
        <end position="132"/>
    </location>
</feature>
<evidence type="ECO:0000259" key="2">
    <source>
        <dbReference type="Pfam" id="PF14340"/>
    </source>
</evidence>
<sequence length="165" mass="17201">MTSLVGFPDPVNETSARVVAGGVVALSTATIALDQPWLLAPLTYGFAARVVAGPRFSPLGQLATRVVTPRIRAEHRFVPGPPKRLAQGVGLAVSASALVLHYGFGRRRAAYSVLGVLVAAASLEAFAGFCVACRAFPLLMRAGLVPEGTCERCADIWSRPAVTSG</sequence>
<evidence type="ECO:0000313" key="3">
    <source>
        <dbReference type="EMBL" id="RKS80457.1"/>
    </source>
</evidence>
<keyword evidence="1" id="KW-1133">Transmembrane helix</keyword>
<comment type="caution">
    <text evidence="3">The sequence shown here is derived from an EMBL/GenBank/DDBJ whole genome shotgun (WGS) entry which is preliminary data.</text>
</comment>
<dbReference type="RefSeq" id="WP_121192138.1">
    <property type="nucleotide sequence ID" value="NZ_RBWV01000009.1"/>
</dbReference>
<dbReference type="InterPro" id="IPR025508">
    <property type="entry name" value="DUF4395"/>
</dbReference>
<dbReference type="AlphaFoldDB" id="A0A420XUL7"/>
<feature type="domain" description="DUF4395" evidence="2">
    <location>
        <begin position="11"/>
        <end position="141"/>
    </location>
</feature>
<accession>A0A420XUL7</accession>
<keyword evidence="1" id="KW-0812">Transmembrane</keyword>
<feature type="transmembrane region" description="Helical" evidence="1">
    <location>
        <begin position="85"/>
        <end position="104"/>
    </location>
</feature>
<keyword evidence="4" id="KW-1185">Reference proteome</keyword>
<dbReference type="OrthoDB" id="345402at2"/>
<organism evidence="3 4">
    <name type="scientific">Motilibacter peucedani</name>
    <dbReference type="NCBI Taxonomy" id="598650"/>
    <lineage>
        <taxon>Bacteria</taxon>
        <taxon>Bacillati</taxon>
        <taxon>Actinomycetota</taxon>
        <taxon>Actinomycetes</taxon>
        <taxon>Motilibacterales</taxon>
        <taxon>Motilibacteraceae</taxon>
        <taxon>Motilibacter</taxon>
    </lineage>
</organism>
<protein>
    <submittedName>
        <fullName evidence="3">Uncharacterized protein DUF4395</fullName>
    </submittedName>
</protein>
<proteinExistence type="predicted"/>
<dbReference type="InParanoid" id="A0A420XUL7"/>
<evidence type="ECO:0000313" key="4">
    <source>
        <dbReference type="Proteomes" id="UP000281955"/>
    </source>
</evidence>
<keyword evidence="1" id="KW-0472">Membrane</keyword>
<name>A0A420XUL7_9ACTN</name>
<reference evidence="3 4" key="1">
    <citation type="submission" date="2018-10" db="EMBL/GenBank/DDBJ databases">
        <title>Genomic Encyclopedia of Archaeal and Bacterial Type Strains, Phase II (KMG-II): from individual species to whole genera.</title>
        <authorList>
            <person name="Goeker M."/>
        </authorList>
    </citation>
    <scope>NUCLEOTIDE SEQUENCE [LARGE SCALE GENOMIC DNA]</scope>
    <source>
        <strain evidence="3 4">RP-AC37</strain>
    </source>
</reference>
<gene>
    <name evidence="3" type="ORF">CLV35_0889</name>
</gene>
<dbReference type="Pfam" id="PF14340">
    <property type="entry name" value="DUF4395"/>
    <property type="match status" value="1"/>
</dbReference>